<gene>
    <name evidence="1" type="ORF">AVEN_226107_1</name>
</gene>
<dbReference type="AlphaFoldDB" id="A0A4Y2I5P4"/>
<keyword evidence="2" id="KW-1185">Reference proteome</keyword>
<evidence type="ECO:0000313" key="2">
    <source>
        <dbReference type="Proteomes" id="UP000499080"/>
    </source>
</evidence>
<protein>
    <submittedName>
        <fullName evidence="1">Uncharacterized protein</fullName>
    </submittedName>
</protein>
<sequence length="101" mass="11239">MRRGRQVKSQGFVGFLITASNRKPRSLSHLIIGRGSEPKGFPCRSPGRSSPWCGLFARRLRKGRGGLVVRSKAPGLEGSRPETRFHRRYAVYGACCTLNHT</sequence>
<accession>A0A4Y2I5P4</accession>
<proteinExistence type="predicted"/>
<organism evidence="1 2">
    <name type="scientific">Araneus ventricosus</name>
    <name type="common">Orbweaver spider</name>
    <name type="synonym">Epeira ventricosa</name>
    <dbReference type="NCBI Taxonomy" id="182803"/>
    <lineage>
        <taxon>Eukaryota</taxon>
        <taxon>Metazoa</taxon>
        <taxon>Ecdysozoa</taxon>
        <taxon>Arthropoda</taxon>
        <taxon>Chelicerata</taxon>
        <taxon>Arachnida</taxon>
        <taxon>Araneae</taxon>
        <taxon>Araneomorphae</taxon>
        <taxon>Entelegynae</taxon>
        <taxon>Araneoidea</taxon>
        <taxon>Araneidae</taxon>
        <taxon>Araneus</taxon>
    </lineage>
</organism>
<name>A0A4Y2I5P4_ARAVE</name>
<dbReference type="EMBL" id="BGPR01002378">
    <property type="protein sequence ID" value="GBM72466.1"/>
    <property type="molecule type" value="Genomic_DNA"/>
</dbReference>
<evidence type="ECO:0000313" key="1">
    <source>
        <dbReference type="EMBL" id="GBM72466.1"/>
    </source>
</evidence>
<dbReference type="Proteomes" id="UP000499080">
    <property type="component" value="Unassembled WGS sequence"/>
</dbReference>
<reference evidence="1 2" key="1">
    <citation type="journal article" date="2019" name="Sci. Rep.">
        <title>Orb-weaving spider Araneus ventricosus genome elucidates the spidroin gene catalogue.</title>
        <authorList>
            <person name="Kono N."/>
            <person name="Nakamura H."/>
            <person name="Ohtoshi R."/>
            <person name="Moran D.A.P."/>
            <person name="Shinohara A."/>
            <person name="Yoshida Y."/>
            <person name="Fujiwara M."/>
            <person name="Mori M."/>
            <person name="Tomita M."/>
            <person name="Arakawa K."/>
        </authorList>
    </citation>
    <scope>NUCLEOTIDE SEQUENCE [LARGE SCALE GENOMIC DNA]</scope>
</reference>
<comment type="caution">
    <text evidence="1">The sequence shown here is derived from an EMBL/GenBank/DDBJ whole genome shotgun (WGS) entry which is preliminary data.</text>
</comment>